<evidence type="ECO:0000313" key="15">
    <source>
        <dbReference type="EnsemblProtists" id="PYU1_T006827"/>
    </source>
</evidence>
<keyword evidence="6 12" id="KW-0862">Zinc</keyword>
<evidence type="ECO:0000256" key="9">
    <source>
        <dbReference type="ARBA" id="ARBA00047761"/>
    </source>
</evidence>
<dbReference type="OMA" id="IEGFVFP"/>
<comment type="catalytic activity">
    <reaction evidence="9 12">
        <text>O-phospho-L-seryl-[protein] + H2O = L-seryl-[protein] + phosphate</text>
        <dbReference type="Rhea" id="RHEA:20629"/>
        <dbReference type="Rhea" id="RHEA-COMP:9863"/>
        <dbReference type="Rhea" id="RHEA-COMP:11604"/>
        <dbReference type="ChEBI" id="CHEBI:15377"/>
        <dbReference type="ChEBI" id="CHEBI:29999"/>
        <dbReference type="ChEBI" id="CHEBI:43474"/>
        <dbReference type="ChEBI" id="CHEBI:83421"/>
        <dbReference type="EC" id="3.1.3.16"/>
    </reaction>
</comment>
<evidence type="ECO:0000256" key="5">
    <source>
        <dbReference type="ARBA" id="ARBA00022801"/>
    </source>
</evidence>
<evidence type="ECO:0000313" key="16">
    <source>
        <dbReference type="Proteomes" id="UP000019132"/>
    </source>
</evidence>
<protein>
    <recommendedName>
        <fullName evidence="12">RNA polymerase II subunit B1 CTD phosphatase RPAP2 homolog</fullName>
        <ecNumber evidence="12">3.1.3.16</ecNumber>
    </recommendedName>
</protein>
<evidence type="ECO:0000256" key="2">
    <source>
        <dbReference type="ARBA" id="ARBA00005676"/>
    </source>
</evidence>
<feature type="domain" description="RTR1-type" evidence="14">
    <location>
        <begin position="65"/>
        <end position="147"/>
    </location>
</feature>
<dbReference type="InterPro" id="IPR038534">
    <property type="entry name" value="Rtr1/RPAP2_sf"/>
</dbReference>
<dbReference type="eggNOG" id="KOG4780">
    <property type="taxonomic scope" value="Eukaryota"/>
</dbReference>
<evidence type="ECO:0000256" key="1">
    <source>
        <dbReference type="ARBA" id="ARBA00004123"/>
    </source>
</evidence>
<dbReference type="STRING" id="431595.K3WPD5"/>
<comment type="subcellular location">
    <subcellularLocation>
        <location evidence="1 12">Nucleus</location>
    </subcellularLocation>
</comment>
<dbReference type="Proteomes" id="UP000019132">
    <property type="component" value="Unassembled WGS sequence"/>
</dbReference>
<dbReference type="PANTHER" id="PTHR14732">
    <property type="entry name" value="RNA POLYMERASE II SUBUNIT B1 CTD PHOSPHATASE RPAP2-RELATED"/>
    <property type="match status" value="1"/>
</dbReference>
<keyword evidence="8 12" id="KW-0539">Nucleus</keyword>
<comment type="catalytic activity">
    <reaction evidence="10 12">
        <text>O-phospho-L-threonyl-[protein] + H2O = L-threonyl-[protein] + phosphate</text>
        <dbReference type="Rhea" id="RHEA:47004"/>
        <dbReference type="Rhea" id="RHEA-COMP:11060"/>
        <dbReference type="Rhea" id="RHEA-COMP:11605"/>
        <dbReference type="ChEBI" id="CHEBI:15377"/>
        <dbReference type="ChEBI" id="CHEBI:30013"/>
        <dbReference type="ChEBI" id="CHEBI:43474"/>
        <dbReference type="ChEBI" id="CHEBI:61977"/>
        <dbReference type="EC" id="3.1.3.16"/>
    </reaction>
</comment>
<evidence type="ECO:0000256" key="3">
    <source>
        <dbReference type="ARBA" id="ARBA00022723"/>
    </source>
</evidence>
<evidence type="ECO:0000256" key="12">
    <source>
        <dbReference type="RuleBase" id="RU367080"/>
    </source>
</evidence>
<dbReference type="PROSITE" id="PS51479">
    <property type="entry name" value="ZF_RTR1"/>
    <property type="match status" value="1"/>
</dbReference>
<feature type="region of interest" description="Disordered" evidence="13">
    <location>
        <begin position="279"/>
        <end position="301"/>
    </location>
</feature>
<sequence length="517" mass="56846">MASAGASSSKRSSAKRSGAPAAANASATPSSSAAATSGSGSNVREAFVLMSSLIYPRIPVRYLDLCAKILQRRHMDTVFEERAVQSLCAFPPCGNKLADKSGKYRISLVRKEIYDAQHENQFCSQLCLKKARVFFSKLVAKPPQLVPSMLEVFGTSRPNPFDFDQPPTQEGEAANDKAKNQTHSISPPPIPKANTVWSKTGDLGIVERKSTPVDALSVPSALTAPSPVALKENETPDAPDKEFPDASHAVLIEGFVFPSHKNKLAKKVEKMLQKDDANTKDEIVVSDSDDESGSDMDSDASSASFALSDFEEDEIISLDELSLFSNLWRLFSTWITHETNLLVAGLPIPPKEENEKVRDDAAARAVRYRMQERINAFALMLNRPMPQVARNIKLAADRYVNQKIADITATFSLRDAIDARNSHQLLALFYELRNDDEAVVDTDVQPLEEITTGTTATDISVNEQPKKCRKCRRSVDKCICKLRASGGKQSDFSVGEVEAMLQEALTLREEYEELLDA</sequence>
<evidence type="ECO:0000256" key="11">
    <source>
        <dbReference type="PROSITE-ProRule" id="PRU00812"/>
    </source>
</evidence>
<dbReference type="InParanoid" id="K3WPD5"/>
<comment type="similarity">
    <text evidence="2 11 12">Belongs to the RPAP2 family.</text>
</comment>
<evidence type="ECO:0000256" key="4">
    <source>
        <dbReference type="ARBA" id="ARBA00022771"/>
    </source>
</evidence>
<feature type="region of interest" description="Disordered" evidence="13">
    <location>
        <begin position="157"/>
        <end position="194"/>
    </location>
</feature>
<accession>K3WPD5</accession>
<dbReference type="GO" id="GO:0008270">
    <property type="term" value="F:zinc ion binding"/>
    <property type="evidence" value="ECO:0007669"/>
    <property type="project" value="UniProtKB-KW"/>
</dbReference>
<keyword evidence="5 12" id="KW-0378">Hydrolase</keyword>
<reference evidence="16" key="1">
    <citation type="journal article" date="2010" name="Genome Biol.">
        <title>Genome sequence of the necrotrophic plant pathogen Pythium ultimum reveals original pathogenicity mechanisms and effector repertoire.</title>
        <authorList>
            <person name="Levesque C.A."/>
            <person name="Brouwer H."/>
            <person name="Cano L."/>
            <person name="Hamilton J.P."/>
            <person name="Holt C."/>
            <person name="Huitema E."/>
            <person name="Raffaele S."/>
            <person name="Robideau G.P."/>
            <person name="Thines M."/>
            <person name="Win J."/>
            <person name="Zerillo M.M."/>
            <person name="Beakes G.W."/>
            <person name="Boore J.L."/>
            <person name="Busam D."/>
            <person name="Dumas B."/>
            <person name="Ferriera S."/>
            <person name="Fuerstenberg S.I."/>
            <person name="Gachon C.M."/>
            <person name="Gaulin E."/>
            <person name="Govers F."/>
            <person name="Grenville-Briggs L."/>
            <person name="Horner N."/>
            <person name="Hostetler J."/>
            <person name="Jiang R.H."/>
            <person name="Johnson J."/>
            <person name="Krajaejun T."/>
            <person name="Lin H."/>
            <person name="Meijer H.J."/>
            <person name="Moore B."/>
            <person name="Morris P."/>
            <person name="Phuntmart V."/>
            <person name="Puiu D."/>
            <person name="Shetty J."/>
            <person name="Stajich J.E."/>
            <person name="Tripathy S."/>
            <person name="Wawra S."/>
            <person name="van West P."/>
            <person name="Whitty B.R."/>
            <person name="Coutinho P.M."/>
            <person name="Henrissat B."/>
            <person name="Martin F."/>
            <person name="Thomas P.D."/>
            <person name="Tyler B.M."/>
            <person name="De Vries R.P."/>
            <person name="Kamoun S."/>
            <person name="Yandell M."/>
            <person name="Tisserat N."/>
            <person name="Buell C.R."/>
        </authorList>
    </citation>
    <scope>NUCLEOTIDE SEQUENCE</scope>
    <source>
        <strain evidence="16">DAOM:BR144</strain>
    </source>
</reference>
<keyword evidence="7 12" id="KW-0904">Protein phosphatase</keyword>
<organism evidence="15 16">
    <name type="scientific">Globisporangium ultimum (strain ATCC 200006 / CBS 805.95 / DAOM BR144)</name>
    <name type="common">Pythium ultimum</name>
    <dbReference type="NCBI Taxonomy" id="431595"/>
    <lineage>
        <taxon>Eukaryota</taxon>
        <taxon>Sar</taxon>
        <taxon>Stramenopiles</taxon>
        <taxon>Oomycota</taxon>
        <taxon>Peronosporomycetes</taxon>
        <taxon>Pythiales</taxon>
        <taxon>Pythiaceae</taxon>
        <taxon>Globisporangium</taxon>
    </lineage>
</organism>
<dbReference type="EnsemblProtists" id="PYU1_T006827">
    <property type="protein sequence ID" value="PYU1_T006827"/>
    <property type="gene ID" value="PYU1_G006813"/>
</dbReference>
<dbReference type="HOGENOM" id="CLU_037814_0_0_1"/>
<name>K3WPD5_GLOUD</name>
<dbReference type="InterPro" id="IPR007308">
    <property type="entry name" value="Rtr1/RPAP2_dom"/>
</dbReference>
<evidence type="ECO:0000256" key="6">
    <source>
        <dbReference type="ARBA" id="ARBA00022833"/>
    </source>
</evidence>
<evidence type="ECO:0000256" key="7">
    <source>
        <dbReference type="ARBA" id="ARBA00022912"/>
    </source>
</evidence>
<feature type="region of interest" description="Disordered" evidence="13">
    <location>
        <begin position="1"/>
        <end position="38"/>
    </location>
</feature>
<dbReference type="GO" id="GO:0043175">
    <property type="term" value="F:RNA polymerase core enzyme binding"/>
    <property type="evidence" value="ECO:0007669"/>
    <property type="project" value="UniProtKB-UniRule"/>
</dbReference>
<reference evidence="16" key="2">
    <citation type="submission" date="2010-04" db="EMBL/GenBank/DDBJ databases">
        <authorList>
            <person name="Buell R."/>
            <person name="Hamilton J."/>
            <person name="Hostetler J."/>
        </authorList>
    </citation>
    <scope>NUCLEOTIDE SEQUENCE [LARGE SCALE GENOMIC DNA]</scope>
    <source>
        <strain evidence="16">DAOM:BR144</strain>
    </source>
</reference>
<dbReference type="VEuPathDB" id="FungiDB:PYU1_G006813"/>
<evidence type="ECO:0000256" key="13">
    <source>
        <dbReference type="SAM" id="MobiDB-lite"/>
    </source>
</evidence>
<keyword evidence="4 12" id="KW-0863">Zinc-finger</keyword>
<comment type="function">
    <text evidence="12">Putative RNA polymerase II subunit B1 C-terminal domain (CTD) phosphatase involved in RNA polymerase II transcription regulation.</text>
</comment>
<dbReference type="PANTHER" id="PTHR14732:SF0">
    <property type="entry name" value="RNA POLYMERASE II SUBUNIT B1 CTD PHOSPHATASE RPAP2-RELATED"/>
    <property type="match status" value="1"/>
</dbReference>
<proteinExistence type="inferred from homology"/>
<reference evidence="15" key="3">
    <citation type="submission" date="2015-02" db="UniProtKB">
        <authorList>
            <consortium name="EnsemblProtists"/>
        </authorList>
    </citation>
    <scope>IDENTIFICATION</scope>
    <source>
        <strain evidence="15">DAOM BR144</strain>
    </source>
</reference>
<dbReference type="Pfam" id="PF04181">
    <property type="entry name" value="RPAP2_Rtr1"/>
    <property type="match status" value="1"/>
</dbReference>
<evidence type="ECO:0000256" key="10">
    <source>
        <dbReference type="ARBA" id="ARBA00048336"/>
    </source>
</evidence>
<dbReference type="EC" id="3.1.3.16" evidence="12"/>
<dbReference type="AlphaFoldDB" id="K3WPD5"/>
<keyword evidence="16" id="KW-1185">Reference proteome</keyword>
<feature type="compositionally biased region" description="Acidic residues" evidence="13">
    <location>
        <begin position="287"/>
        <end position="298"/>
    </location>
</feature>
<dbReference type="Gene3D" id="1.25.40.820">
    <property type="match status" value="1"/>
</dbReference>
<dbReference type="InterPro" id="IPR039693">
    <property type="entry name" value="Rtr1/RPAP2"/>
</dbReference>
<dbReference type="GO" id="GO:0005737">
    <property type="term" value="C:cytoplasm"/>
    <property type="evidence" value="ECO:0007669"/>
    <property type="project" value="TreeGrafter"/>
</dbReference>
<dbReference type="EMBL" id="GL376635">
    <property type="status" value="NOT_ANNOTATED_CDS"/>
    <property type="molecule type" value="Genomic_DNA"/>
</dbReference>
<keyword evidence="3 12" id="KW-0479">Metal-binding</keyword>
<evidence type="ECO:0000259" key="14">
    <source>
        <dbReference type="PROSITE" id="PS51479"/>
    </source>
</evidence>
<evidence type="ECO:0000256" key="8">
    <source>
        <dbReference type="ARBA" id="ARBA00023242"/>
    </source>
</evidence>
<dbReference type="GO" id="GO:0008420">
    <property type="term" value="F:RNA polymerase II CTD heptapeptide repeat phosphatase activity"/>
    <property type="evidence" value="ECO:0007669"/>
    <property type="project" value="UniProtKB-UniRule"/>
</dbReference>
<dbReference type="GO" id="GO:0005634">
    <property type="term" value="C:nucleus"/>
    <property type="evidence" value="ECO:0007669"/>
    <property type="project" value="UniProtKB-SubCell"/>
</dbReference>